<dbReference type="Proteomes" id="UP000324585">
    <property type="component" value="Unassembled WGS sequence"/>
</dbReference>
<dbReference type="InterPro" id="IPR020904">
    <property type="entry name" value="Sc_DH/Rdtase_CS"/>
</dbReference>
<proteinExistence type="inferred from homology"/>
<dbReference type="Gene3D" id="3.40.50.720">
    <property type="entry name" value="NAD(P)-binding Rossmann-like Domain"/>
    <property type="match status" value="1"/>
</dbReference>
<dbReference type="SUPFAM" id="SSF51735">
    <property type="entry name" value="NAD(P)-binding Rossmann-fold domains"/>
    <property type="match status" value="1"/>
</dbReference>
<dbReference type="InterPro" id="IPR050259">
    <property type="entry name" value="SDR"/>
</dbReference>
<dbReference type="InterPro" id="IPR002347">
    <property type="entry name" value="SDR_fam"/>
</dbReference>
<name>A0A5J4Z2Z6_PORPP</name>
<comment type="catalytic activity">
    <reaction evidence="3">
        <text>a (3R)-hydroxyacyl-[ACP] + NADP(+) = a 3-oxoacyl-[ACP] + NADPH + H(+)</text>
        <dbReference type="Rhea" id="RHEA:17397"/>
        <dbReference type="Rhea" id="RHEA-COMP:9916"/>
        <dbReference type="Rhea" id="RHEA-COMP:9945"/>
        <dbReference type="ChEBI" id="CHEBI:15378"/>
        <dbReference type="ChEBI" id="CHEBI:57783"/>
        <dbReference type="ChEBI" id="CHEBI:58349"/>
        <dbReference type="ChEBI" id="CHEBI:78776"/>
        <dbReference type="ChEBI" id="CHEBI:78827"/>
        <dbReference type="EC" id="1.1.1.100"/>
    </reaction>
</comment>
<dbReference type="PRINTS" id="PR00080">
    <property type="entry name" value="SDRFAMILY"/>
</dbReference>
<evidence type="ECO:0000256" key="3">
    <source>
        <dbReference type="ARBA" id="ARBA00048508"/>
    </source>
</evidence>
<dbReference type="EC" id="1.1.1.100" evidence="2"/>
<dbReference type="PROSITE" id="PS00061">
    <property type="entry name" value="ADH_SHORT"/>
    <property type="match status" value="1"/>
</dbReference>
<accession>A0A5J4Z2Z6</accession>
<organism evidence="4 5">
    <name type="scientific">Porphyridium purpureum</name>
    <name type="common">Red alga</name>
    <name type="synonym">Porphyridium cruentum</name>
    <dbReference type="NCBI Taxonomy" id="35688"/>
    <lineage>
        <taxon>Eukaryota</taxon>
        <taxon>Rhodophyta</taxon>
        <taxon>Bangiophyceae</taxon>
        <taxon>Porphyridiales</taxon>
        <taxon>Porphyridiaceae</taxon>
        <taxon>Porphyridium</taxon>
    </lineage>
</organism>
<dbReference type="OMA" id="DIHPKEW"/>
<dbReference type="AlphaFoldDB" id="A0A5J4Z2Z6"/>
<evidence type="ECO:0000256" key="1">
    <source>
        <dbReference type="ARBA" id="ARBA00006484"/>
    </source>
</evidence>
<dbReference type="InterPro" id="IPR036291">
    <property type="entry name" value="NAD(P)-bd_dom_sf"/>
</dbReference>
<comment type="similarity">
    <text evidence="1">Belongs to the short-chain dehydrogenases/reductases (SDR) family.</text>
</comment>
<reference evidence="5" key="1">
    <citation type="journal article" date="2019" name="Nat. Commun.">
        <title>Expansion of phycobilisome linker gene families in mesophilic red algae.</title>
        <authorList>
            <person name="Lee J."/>
            <person name="Kim D."/>
            <person name="Bhattacharya D."/>
            <person name="Yoon H.S."/>
        </authorList>
    </citation>
    <scope>NUCLEOTIDE SEQUENCE [LARGE SCALE GENOMIC DNA]</scope>
    <source>
        <strain evidence="5">CCMP 1328</strain>
    </source>
</reference>
<keyword evidence="5" id="KW-1185">Reference proteome</keyword>
<dbReference type="Pfam" id="PF13561">
    <property type="entry name" value="adh_short_C2"/>
    <property type="match status" value="1"/>
</dbReference>
<dbReference type="PANTHER" id="PTHR42879">
    <property type="entry name" value="3-OXOACYL-(ACYL-CARRIER-PROTEIN) REDUCTASE"/>
    <property type="match status" value="1"/>
</dbReference>
<dbReference type="GO" id="GO:0004316">
    <property type="term" value="F:3-oxoacyl-[acyl-carrier-protein] reductase (NADPH) activity"/>
    <property type="evidence" value="ECO:0007669"/>
    <property type="project" value="UniProtKB-EC"/>
</dbReference>
<dbReference type="CDD" id="cd05233">
    <property type="entry name" value="SDR_c"/>
    <property type="match status" value="1"/>
</dbReference>
<gene>
    <name evidence="4" type="ORF">FVE85_5561</name>
</gene>
<dbReference type="PANTHER" id="PTHR42879:SF2">
    <property type="entry name" value="3-OXOACYL-[ACYL-CARRIER-PROTEIN] REDUCTASE FABG"/>
    <property type="match status" value="1"/>
</dbReference>
<dbReference type="OrthoDB" id="1393670at2759"/>
<sequence length="264" mass="27948">MGSYLDELFGLRGRVAIVTGSTGGLGEAMAEALYCAGAKVIINGRYQERTEKAAAAALERLQGKAVLGADAELFPIAGDMKDMAQAAALVEKVEQKYGRIDILVNNAGVNLDEDSFENQLDQWDLLMSTNLTGVFNVTKAALPLLKQAPSGRIINMTSVLSHIGSAKNVLYSATKGGLLMWTKSLALDLAQTNVRVNCISPGPFQTAMNAKFEDEKAHTALMAVVPQQRMGVPSELCGAVIFLASEAGGYMTGSDIRIDGGMAT</sequence>
<dbReference type="EMBL" id="VRMN01000001">
    <property type="protein sequence ID" value="KAA8497976.1"/>
    <property type="molecule type" value="Genomic_DNA"/>
</dbReference>
<evidence type="ECO:0000256" key="2">
    <source>
        <dbReference type="ARBA" id="ARBA00012948"/>
    </source>
</evidence>
<comment type="caution">
    <text evidence="4">The sequence shown here is derived from an EMBL/GenBank/DDBJ whole genome shotgun (WGS) entry which is preliminary data.</text>
</comment>
<evidence type="ECO:0000313" key="4">
    <source>
        <dbReference type="EMBL" id="KAA8497976.1"/>
    </source>
</evidence>
<dbReference type="GO" id="GO:0032787">
    <property type="term" value="P:monocarboxylic acid metabolic process"/>
    <property type="evidence" value="ECO:0007669"/>
    <property type="project" value="UniProtKB-ARBA"/>
</dbReference>
<dbReference type="FunFam" id="3.40.50.720:FF:000084">
    <property type="entry name" value="Short-chain dehydrogenase reductase"/>
    <property type="match status" value="1"/>
</dbReference>
<evidence type="ECO:0000313" key="5">
    <source>
        <dbReference type="Proteomes" id="UP000324585"/>
    </source>
</evidence>
<dbReference type="PRINTS" id="PR00081">
    <property type="entry name" value="GDHRDH"/>
</dbReference>
<protein>
    <recommendedName>
        <fullName evidence="2">3-oxoacyl-[acyl-carrier-protein] reductase</fullName>
        <ecNumber evidence="2">1.1.1.100</ecNumber>
    </recommendedName>
</protein>